<feature type="domain" description="Histidine kinase" evidence="8">
    <location>
        <begin position="272"/>
        <end position="514"/>
    </location>
</feature>
<protein>
    <recommendedName>
        <fullName evidence="2">histidine kinase</fullName>
        <ecNumber evidence="2">2.7.13.3</ecNumber>
    </recommendedName>
</protein>
<evidence type="ECO:0000313" key="11">
    <source>
        <dbReference type="EMBL" id="MFC0202830.1"/>
    </source>
</evidence>
<evidence type="ECO:0000256" key="2">
    <source>
        <dbReference type="ARBA" id="ARBA00012438"/>
    </source>
</evidence>
<gene>
    <name evidence="11" type="ORF">ACFFJC_00930</name>
</gene>
<dbReference type="SMART" id="SM00387">
    <property type="entry name" value="HATPase_c"/>
    <property type="match status" value="1"/>
</dbReference>
<evidence type="ECO:0000256" key="6">
    <source>
        <dbReference type="ARBA" id="ARBA00023012"/>
    </source>
</evidence>
<dbReference type="InterPro" id="IPR008207">
    <property type="entry name" value="Sig_transdc_His_kin_Hpt_dom"/>
</dbReference>
<accession>A0ABV6CQ19</accession>
<dbReference type="GO" id="GO:0004673">
    <property type="term" value="F:protein histidine kinase activity"/>
    <property type="evidence" value="ECO:0007669"/>
    <property type="project" value="UniProtKB-EC"/>
</dbReference>
<feature type="domain" description="HPt" evidence="10">
    <location>
        <begin position="1"/>
        <end position="102"/>
    </location>
</feature>
<dbReference type="Gene3D" id="3.30.565.10">
    <property type="entry name" value="Histidine kinase-like ATPase, C-terminal domain"/>
    <property type="match status" value="1"/>
</dbReference>
<sequence length="644" mass="68200">MMDELLEQFLVEGRELVAQAAHDLSALEQDPRDEAAVDSAFRAMHTLKGSFAIFALAPAERLLHAAEDVLHGAREGTTTLNARIVSSLVACLDQVDRWVEAVGRDGALPEDAAGVSARTIALLGEPGRVAPGLPGRGSADPPWLTALREREAAVIAAAASPLVAFHYAPDRECFFRGDDPLAIAEAIPELIALAVLPSGDRWPSSDELEPFTCFSVLEGLSTASEADMRAAFRLQPDQVELIPLLRDAEPRRGNEAAGETSLLRVEAGRVDALGDGLGDLIVAVNALAPLAAEAALLDPLLAARLRTTQADIERATDTLHRALSRVRLVPLEPSLRRLPRLAREIAETLGKQVTFTLAGAAIEVDKQIADGLFEPLLHLVRNAIDHGVEPPQARNAAGKDAVGRVTLEFRREGDAIIATLSDDGAGMDLPRIRRAAVDRALISKEAADALDDAEALRLIFRPGFSTAAEVSEISGRGVGMDAVQAAIARLRGAIEIDSQPGTGTRFRIRLPVQALTTRLLVVEAGGERYGVSLDQVAETVRVDAAALMPVGSGLACVLRERTVPVLDLATLLKTEPARGLYAKLVVTEVGGNPVALRVDSFSERIDTVLRPPRGILASAPGVIGSAVMSDGGVLIVLDLPELAA</sequence>
<evidence type="ECO:0000259" key="8">
    <source>
        <dbReference type="PROSITE" id="PS50109"/>
    </source>
</evidence>
<dbReference type="Pfam" id="PF01627">
    <property type="entry name" value="Hpt"/>
    <property type="match status" value="1"/>
</dbReference>
<dbReference type="SUPFAM" id="SSF47226">
    <property type="entry name" value="Histidine-containing phosphotransfer domain, HPT domain"/>
    <property type="match status" value="1"/>
</dbReference>
<comment type="catalytic activity">
    <reaction evidence="1">
        <text>ATP + protein L-histidine = ADP + protein N-phospho-L-histidine.</text>
        <dbReference type="EC" id="2.7.13.3"/>
    </reaction>
</comment>
<evidence type="ECO:0000259" key="10">
    <source>
        <dbReference type="PROSITE" id="PS50894"/>
    </source>
</evidence>
<dbReference type="PROSITE" id="PS50851">
    <property type="entry name" value="CHEW"/>
    <property type="match status" value="1"/>
</dbReference>
<dbReference type="InterPro" id="IPR005467">
    <property type="entry name" value="His_kinase_dom"/>
</dbReference>
<dbReference type="InterPro" id="IPR004358">
    <property type="entry name" value="Sig_transdc_His_kin-like_C"/>
</dbReference>
<evidence type="ECO:0000256" key="4">
    <source>
        <dbReference type="ARBA" id="ARBA00022679"/>
    </source>
</evidence>
<dbReference type="InterPro" id="IPR051315">
    <property type="entry name" value="Bact_Chemotaxis_CheA"/>
</dbReference>
<dbReference type="InterPro" id="IPR036641">
    <property type="entry name" value="HPT_dom_sf"/>
</dbReference>
<dbReference type="Gene3D" id="2.30.30.40">
    <property type="entry name" value="SH3 Domains"/>
    <property type="match status" value="1"/>
</dbReference>
<evidence type="ECO:0000256" key="5">
    <source>
        <dbReference type="ARBA" id="ARBA00022777"/>
    </source>
</evidence>
<feature type="modified residue" description="Phosphohistidine" evidence="7">
    <location>
        <position position="45"/>
    </location>
</feature>
<proteinExistence type="predicted"/>
<dbReference type="PROSITE" id="PS50109">
    <property type="entry name" value="HIS_KIN"/>
    <property type="match status" value="1"/>
</dbReference>
<dbReference type="PROSITE" id="PS50894">
    <property type="entry name" value="HPT"/>
    <property type="match status" value="1"/>
</dbReference>
<dbReference type="InterPro" id="IPR002545">
    <property type="entry name" value="CheW-lke_dom"/>
</dbReference>
<dbReference type="InterPro" id="IPR036061">
    <property type="entry name" value="CheW-like_dom_sf"/>
</dbReference>
<organism evidence="11 12">
    <name type="scientific">Novosphingobium soli</name>
    <dbReference type="NCBI Taxonomy" id="574956"/>
    <lineage>
        <taxon>Bacteria</taxon>
        <taxon>Pseudomonadati</taxon>
        <taxon>Pseudomonadota</taxon>
        <taxon>Alphaproteobacteria</taxon>
        <taxon>Sphingomonadales</taxon>
        <taxon>Sphingomonadaceae</taxon>
        <taxon>Novosphingobium</taxon>
    </lineage>
</organism>
<keyword evidence="6" id="KW-0902">Two-component regulatory system</keyword>
<name>A0ABV6CQ19_9SPHN</name>
<dbReference type="Pfam" id="PF01584">
    <property type="entry name" value="CheW"/>
    <property type="match status" value="1"/>
</dbReference>
<reference evidence="11 12" key="1">
    <citation type="submission" date="2024-09" db="EMBL/GenBank/DDBJ databases">
        <authorList>
            <person name="Sun Q."/>
            <person name="Mori K."/>
        </authorList>
    </citation>
    <scope>NUCLEOTIDE SEQUENCE [LARGE SCALE GENOMIC DNA]</scope>
    <source>
        <strain evidence="11 12">CCM 7706</strain>
    </source>
</reference>
<dbReference type="EC" id="2.7.13.3" evidence="2"/>
<keyword evidence="3 7" id="KW-0597">Phosphoprotein</keyword>
<feature type="domain" description="CheW-like" evidence="9">
    <location>
        <begin position="516"/>
        <end position="644"/>
    </location>
</feature>
<keyword evidence="4 11" id="KW-0808">Transferase</keyword>
<evidence type="ECO:0000259" key="9">
    <source>
        <dbReference type="PROSITE" id="PS50851"/>
    </source>
</evidence>
<dbReference type="PANTHER" id="PTHR43395:SF1">
    <property type="entry name" value="CHEMOTAXIS PROTEIN CHEA"/>
    <property type="match status" value="1"/>
</dbReference>
<comment type="caution">
    <text evidence="11">The sequence shown here is derived from an EMBL/GenBank/DDBJ whole genome shotgun (WGS) entry which is preliminary data.</text>
</comment>
<dbReference type="Pfam" id="PF02518">
    <property type="entry name" value="HATPase_c"/>
    <property type="match status" value="1"/>
</dbReference>
<evidence type="ECO:0000256" key="3">
    <source>
        <dbReference type="ARBA" id="ARBA00022553"/>
    </source>
</evidence>
<dbReference type="SUPFAM" id="SSF55874">
    <property type="entry name" value="ATPase domain of HSP90 chaperone/DNA topoisomerase II/histidine kinase"/>
    <property type="match status" value="1"/>
</dbReference>
<dbReference type="RefSeq" id="WP_379556247.1">
    <property type="nucleotide sequence ID" value="NZ_JBHUKO010000002.1"/>
</dbReference>
<keyword evidence="12" id="KW-1185">Reference proteome</keyword>
<evidence type="ECO:0000256" key="1">
    <source>
        <dbReference type="ARBA" id="ARBA00000085"/>
    </source>
</evidence>
<dbReference type="InterPro" id="IPR003594">
    <property type="entry name" value="HATPase_dom"/>
</dbReference>
<dbReference type="EMBL" id="JBHLWK010000001">
    <property type="protein sequence ID" value="MFC0202830.1"/>
    <property type="molecule type" value="Genomic_DNA"/>
</dbReference>
<dbReference type="Proteomes" id="UP001589798">
    <property type="component" value="Unassembled WGS sequence"/>
</dbReference>
<dbReference type="SMART" id="SM00073">
    <property type="entry name" value="HPT"/>
    <property type="match status" value="1"/>
</dbReference>
<dbReference type="PRINTS" id="PR00344">
    <property type="entry name" value="BCTRLSENSOR"/>
</dbReference>
<keyword evidence="5" id="KW-0418">Kinase</keyword>
<dbReference type="SUPFAM" id="SSF50341">
    <property type="entry name" value="CheW-like"/>
    <property type="match status" value="1"/>
</dbReference>
<dbReference type="CDD" id="cd00088">
    <property type="entry name" value="HPT"/>
    <property type="match status" value="1"/>
</dbReference>
<dbReference type="InterPro" id="IPR036890">
    <property type="entry name" value="HATPase_C_sf"/>
</dbReference>
<dbReference type="SMART" id="SM00260">
    <property type="entry name" value="CheW"/>
    <property type="match status" value="1"/>
</dbReference>
<evidence type="ECO:0000313" key="12">
    <source>
        <dbReference type="Proteomes" id="UP001589798"/>
    </source>
</evidence>
<evidence type="ECO:0000256" key="7">
    <source>
        <dbReference type="PROSITE-ProRule" id="PRU00110"/>
    </source>
</evidence>
<dbReference type="PANTHER" id="PTHR43395">
    <property type="entry name" value="SENSOR HISTIDINE KINASE CHEA"/>
    <property type="match status" value="1"/>
</dbReference>
<dbReference type="Gene3D" id="1.20.120.160">
    <property type="entry name" value="HPT domain"/>
    <property type="match status" value="1"/>
</dbReference>